<keyword evidence="2" id="KW-0472">Membrane</keyword>
<reference evidence="4 5" key="1">
    <citation type="submission" date="2016-10" db="EMBL/GenBank/DDBJ databases">
        <title>Pseudoalteromonas amylolytica sp. nov., isolated from the surface seawater.</title>
        <authorList>
            <person name="Wu Y.-H."/>
            <person name="Cheng H."/>
            <person name="Jin X.-B."/>
            <person name="Wang C.-S."/>
            <person name="Xu X.-W."/>
        </authorList>
    </citation>
    <scope>NUCLEOTIDE SEQUENCE [LARGE SCALE GENOMIC DNA]</scope>
    <source>
        <strain evidence="4 5">JCM 12483</strain>
    </source>
</reference>
<comment type="caution">
    <text evidence="4">The sequence shown here is derived from an EMBL/GenBank/DDBJ whole genome shotgun (WGS) entry which is preliminary data.</text>
</comment>
<protein>
    <recommendedName>
        <fullName evidence="3">NERD domain-containing protein</fullName>
    </recommendedName>
</protein>
<dbReference type="Proteomes" id="UP000180253">
    <property type="component" value="Unassembled WGS sequence"/>
</dbReference>
<dbReference type="Pfam" id="PF08378">
    <property type="entry name" value="NERD"/>
    <property type="match status" value="1"/>
</dbReference>
<evidence type="ECO:0000313" key="5">
    <source>
        <dbReference type="Proteomes" id="UP000180253"/>
    </source>
</evidence>
<keyword evidence="2" id="KW-0812">Transmembrane</keyword>
<dbReference type="AlphaFoldDB" id="A0A1S1N0D5"/>
<proteinExistence type="predicted"/>
<dbReference type="EMBL" id="MNAN01000034">
    <property type="protein sequence ID" value="OHU94498.1"/>
    <property type="molecule type" value="Genomic_DNA"/>
</dbReference>
<evidence type="ECO:0000256" key="1">
    <source>
        <dbReference type="SAM" id="MobiDB-lite"/>
    </source>
</evidence>
<name>A0A1S1N0D5_9GAMM</name>
<keyword evidence="5" id="KW-1185">Reference proteome</keyword>
<keyword evidence="2" id="KW-1133">Transmembrane helix</keyword>
<feature type="domain" description="NERD" evidence="3">
    <location>
        <begin position="242"/>
        <end position="358"/>
    </location>
</feature>
<dbReference type="STRING" id="327939.BIW53_15625"/>
<feature type="transmembrane region" description="Helical" evidence="2">
    <location>
        <begin position="216"/>
        <end position="237"/>
    </location>
</feature>
<organism evidence="4 5">
    <name type="scientific">Pseudoalteromonas byunsanensis</name>
    <dbReference type="NCBI Taxonomy" id="327939"/>
    <lineage>
        <taxon>Bacteria</taxon>
        <taxon>Pseudomonadati</taxon>
        <taxon>Pseudomonadota</taxon>
        <taxon>Gammaproteobacteria</taxon>
        <taxon>Alteromonadales</taxon>
        <taxon>Pseudoalteromonadaceae</taxon>
        <taxon>Pseudoalteromonas</taxon>
    </lineage>
</organism>
<feature type="compositionally biased region" description="Polar residues" evidence="1">
    <location>
        <begin position="177"/>
        <end position="204"/>
    </location>
</feature>
<evidence type="ECO:0000259" key="3">
    <source>
        <dbReference type="PROSITE" id="PS50965"/>
    </source>
</evidence>
<gene>
    <name evidence="4" type="ORF">BIW53_15625</name>
</gene>
<feature type="region of interest" description="Disordered" evidence="1">
    <location>
        <begin position="153"/>
        <end position="204"/>
    </location>
</feature>
<sequence length="421" mass="48460">MFFLLCWSALSNAQMQLSEEICKSFLVEARSLERAGAYQKGQPSYNRWQRLDERLRLFCSDVVVYTSHQQDKPKVATHANKPVLQVASAQLNQGPERYKNAKKQAAWVDFYQPSAQCQKANKTAQEHVNCNEEATENRVQFEQYWLKTLEQQQVNAEQQKDDEEADKEIAKVEPKSLPSQNAQKAISNPAQSNTPMVAPTVQSQPEPSKWSNVGSYVWVVLLIASIAVVAVTLWPYTKRATSHFLNRLQLHRFIKQSIGDNYFAFGKVCLGTHNHRLDVDELLVSKFGVFVIQYQSQAGSIWVDSHSEYWTQSIDDERHYFENPFEALNKKIAVLREFLDINTHIYGCVVFPKDVYFRTPMPNEVCTYSDAPGLIKAYNQVCFDDEQIEQIKIQIELYQQDSSLIERIKQATGRFNPLQLN</sequence>
<evidence type="ECO:0000313" key="4">
    <source>
        <dbReference type="EMBL" id="OHU94498.1"/>
    </source>
</evidence>
<evidence type="ECO:0000256" key="2">
    <source>
        <dbReference type="SAM" id="Phobius"/>
    </source>
</evidence>
<dbReference type="InterPro" id="IPR011528">
    <property type="entry name" value="NERD"/>
</dbReference>
<accession>A0A1S1N0D5</accession>
<dbReference type="PROSITE" id="PS50965">
    <property type="entry name" value="NERD"/>
    <property type="match status" value="1"/>
</dbReference>